<dbReference type="RefSeq" id="WP_047252332.1">
    <property type="nucleotide sequence ID" value="NZ_CP011545.1"/>
</dbReference>
<dbReference type="InterPro" id="IPR000801">
    <property type="entry name" value="Esterase-like"/>
</dbReference>
<dbReference type="GO" id="GO:0005975">
    <property type="term" value="P:carbohydrate metabolic process"/>
    <property type="evidence" value="ECO:0007669"/>
    <property type="project" value="UniProtKB-ARBA"/>
</dbReference>
<dbReference type="GO" id="GO:0008849">
    <property type="term" value="F:enterochelin esterase activity"/>
    <property type="evidence" value="ECO:0007669"/>
    <property type="project" value="InterPro"/>
</dbReference>
<comment type="subcellular location">
    <subcellularLocation>
        <location evidence="1">Cytoplasm</location>
    </subcellularLocation>
</comment>
<evidence type="ECO:0000256" key="2">
    <source>
        <dbReference type="ARBA" id="ARBA00022490"/>
    </source>
</evidence>
<keyword evidence="3" id="KW-0378">Hydrolase</keyword>
<dbReference type="OrthoDB" id="9775130at2"/>
<reference evidence="7" key="2">
    <citation type="submission" date="2015-05" db="EMBL/GenBank/DDBJ databases">
        <title>Complete genome sequence of Corynebacterium testudinoris DSM 44614, recovered from necrotic lesions in the mouth of a tortoise.</title>
        <authorList>
            <person name="Ruckert C."/>
            <person name="Albersmeier A."/>
            <person name="Winkler A."/>
            <person name="Tauch A."/>
        </authorList>
    </citation>
    <scope>NUCLEOTIDE SEQUENCE [LARGE SCALE GENOMIC DNA]</scope>
    <source>
        <strain evidence="7">DSM 44614</strain>
    </source>
</reference>
<dbReference type="AlphaFoldDB" id="A0A0G3H9R7"/>
<dbReference type="GO" id="GO:0006826">
    <property type="term" value="P:iron ion transport"/>
    <property type="evidence" value="ECO:0007669"/>
    <property type="project" value="InterPro"/>
</dbReference>
<protein>
    <submittedName>
        <fullName evidence="6">Enterochelin esterase-like enzyme</fullName>
    </submittedName>
</protein>
<feature type="domain" description="Enterochelin esterase N-terminal" evidence="5">
    <location>
        <begin position="35"/>
        <end position="146"/>
    </location>
</feature>
<keyword evidence="7" id="KW-1185">Reference proteome</keyword>
<dbReference type="EMBL" id="CP011545">
    <property type="protein sequence ID" value="AKK07887.1"/>
    <property type="molecule type" value="Genomic_DNA"/>
</dbReference>
<evidence type="ECO:0000256" key="1">
    <source>
        <dbReference type="ARBA" id="ARBA00004496"/>
    </source>
</evidence>
<name>A0A0G3H9R7_9CORY</name>
<evidence type="ECO:0000313" key="7">
    <source>
        <dbReference type="Proteomes" id="UP000035540"/>
    </source>
</evidence>
<dbReference type="PATRIC" id="fig|136857.5.peg.422"/>
<dbReference type="PANTHER" id="PTHR48098">
    <property type="entry name" value="ENTEROCHELIN ESTERASE-RELATED"/>
    <property type="match status" value="1"/>
</dbReference>
<evidence type="ECO:0000256" key="4">
    <source>
        <dbReference type="ARBA" id="ARBA00024201"/>
    </source>
</evidence>
<dbReference type="SUPFAM" id="SSF81296">
    <property type="entry name" value="E set domains"/>
    <property type="match status" value="1"/>
</dbReference>
<evidence type="ECO:0000259" key="5">
    <source>
        <dbReference type="Pfam" id="PF11806"/>
    </source>
</evidence>
<dbReference type="InterPro" id="IPR021764">
    <property type="entry name" value="Enterochelin_esterase_N"/>
</dbReference>
<dbReference type="Gene3D" id="2.60.40.10">
    <property type="entry name" value="Immunoglobulins"/>
    <property type="match status" value="1"/>
</dbReference>
<dbReference type="Proteomes" id="UP000035540">
    <property type="component" value="Chromosome"/>
</dbReference>
<dbReference type="KEGG" id="cted:CTEST_02160"/>
<dbReference type="InterPro" id="IPR014756">
    <property type="entry name" value="Ig_E-set"/>
</dbReference>
<organism evidence="6 7">
    <name type="scientific">Corynebacterium testudinoris</name>
    <dbReference type="NCBI Taxonomy" id="136857"/>
    <lineage>
        <taxon>Bacteria</taxon>
        <taxon>Bacillati</taxon>
        <taxon>Actinomycetota</taxon>
        <taxon>Actinomycetes</taxon>
        <taxon>Mycobacteriales</taxon>
        <taxon>Corynebacteriaceae</taxon>
        <taxon>Corynebacterium</taxon>
    </lineage>
</organism>
<dbReference type="InterPro" id="IPR050583">
    <property type="entry name" value="Mycobacterial_A85_antigen"/>
</dbReference>
<reference evidence="6 7" key="1">
    <citation type="journal article" date="2015" name="Genome Announc.">
        <title>Complete Genome Sequence of the Type Strain Corynebacterium testudinoris DSM 44614, Recovered from Necrotic Lesions in the Mouth of a Tortoise.</title>
        <authorList>
            <person name="Ruckert C."/>
            <person name="Kriete M."/>
            <person name="Jaenicke S."/>
            <person name="Winkler A."/>
            <person name="Tauch A."/>
        </authorList>
    </citation>
    <scope>NUCLEOTIDE SEQUENCE [LARGE SCALE GENOMIC DNA]</scope>
    <source>
        <strain evidence="6 7">DSM 44614</strain>
    </source>
</reference>
<dbReference type="Pfam" id="PF11806">
    <property type="entry name" value="Enterochelin_N"/>
    <property type="match status" value="1"/>
</dbReference>
<dbReference type="Pfam" id="PF00756">
    <property type="entry name" value="Esterase"/>
    <property type="match status" value="1"/>
</dbReference>
<dbReference type="Gene3D" id="3.40.50.1820">
    <property type="entry name" value="alpha/beta hydrolase"/>
    <property type="match status" value="1"/>
</dbReference>
<dbReference type="InterPro" id="IPR013783">
    <property type="entry name" value="Ig-like_fold"/>
</dbReference>
<dbReference type="SUPFAM" id="SSF53474">
    <property type="entry name" value="alpha/beta-Hydrolases"/>
    <property type="match status" value="1"/>
</dbReference>
<proteinExistence type="inferred from homology"/>
<keyword evidence="2" id="KW-0963">Cytoplasm</keyword>
<dbReference type="STRING" id="136857.CTEST_02160"/>
<sequence length="391" mass="42739">MRPPLPGASPEAREHFWAALARTGTPVWNKQGTEATFYWRNPGIIAPEARPVHLSINRVTDKANVSRGTMHAIPGTDVWTLTLRLSPALRASYGFFVDGPPPAGPPPHNAFFSFYDPFNRSRPLARDGDRGLSVLAGPRAHLQHEWESNHRAPLQGFLHTDTVGGRPHWLYLPPQPPEQLLIIHDAEQWFERLGLPFAIEHAVTRGRLRPTAVLGISNNSAADRRTLLGGSLDFIATARAWASDVAGRQPGGADLSSIPHCVFAGFSLGGAVGIRLALEQPDAVDAVLAMSPSMWWQPDNTGSPRDLDQQERSWLVDAVSPATAYSPRIRLSVGSNETSSVPWVKQLGHALQSQQWNSDLSIYEGGHDVACWRGLLIDQLTDVGVSATMNE</sequence>
<dbReference type="InterPro" id="IPR029058">
    <property type="entry name" value="AB_hydrolase_fold"/>
</dbReference>
<comment type="similarity">
    <text evidence="4">Belongs to the Fes family.</text>
</comment>
<accession>A0A0G3H9R7</accession>
<dbReference type="GO" id="GO:0005506">
    <property type="term" value="F:iron ion binding"/>
    <property type="evidence" value="ECO:0007669"/>
    <property type="project" value="InterPro"/>
</dbReference>
<evidence type="ECO:0000313" key="6">
    <source>
        <dbReference type="EMBL" id="AKK07887.1"/>
    </source>
</evidence>
<dbReference type="PANTHER" id="PTHR48098:SF3">
    <property type="entry name" value="IRON(III) ENTEROBACTIN ESTERASE"/>
    <property type="match status" value="1"/>
</dbReference>
<dbReference type="GO" id="GO:0005737">
    <property type="term" value="C:cytoplasm"/>
    <property type="evidence" value="ECO:0007669"/>
    <property type="project" value="UniProtKB-SubCell"/>
</dbReference>
<evidence type="ECO:0000256" key="3">
    <source>
        <dbReference type="ARBA" id="ARBA00022801"/>
    </source>
</evidence>
<gene>
    <name evidence="6" type="ORF">CTEST_02160</name>
</gene>